<organism evidence="1">
    <name type="scientific">marine metagenome</name>
    <dbReference type="NCBI Taxonomy" id="408172"/>
    <lineage>
        <taxon>unclassified sequences</taxon>
        <taxon>metagenomes</taxon>
        <taxon>ecological metagenomes</taxon>
    </lineage>
</organism>
<proteinExistence type="predicted"/>
<name>A0A381ZLK2_9ZZZZ</name>
<evidence type="ECO:0000313" key="1">
    <source>
        <dbReference type="EMBL" id="SVA89633.1"/>
    </source>
</evidence>
<sequence length="858" mass="90080">DNGGIGGFGGGGGGEWCSQGAPGAGGGYSGGGGTNSSGVAGGGGSYNAGALQDNESGVNEGHGQVVIDFFSPDIWVSIDSAQGIVSGGSYEAVTFTFDASVLDPIDYSAIGHIYSNDPDDPDVIIPVSLTIFSEETSYMHVEEQQVARNHDVAIPIRVNASEQDNIAGMVFALSILPNGDAPGIGEELGLSVVSGFGADGTITQTGPGQASIALSGFDPPLSNDDITIAHLILPVPGEADNGDTYSLDFSGVSGTTEDYELIEMVGLQGITLNVIISPEINGLEDIYLLEGSSTALGFTVSEDDGTGTDISVALTEAPEYVSLNFTTGDTSGTIDIAPPFGAETGYVEVAATNVEPIPETASRSFFVFVNHYPVFSPAEDIYVLAGDSAFVEVSIADADEDTISMSLQSAPDYVSYTPYNETSGMVEIYVYAGAVTGDIVFAISDNGTPIADTTSGFTVIMNQSPEILGLGDFHVPENHVLDTLISFYDFNGDFISYDVLQAPDYVSWETVGNNEGILLTMAPNDDSEDGAFSLLLTDPGDMSTQQDVSIFLYETFLAGDVRPHGDDLNTDGDIEDAGEFGDDLVVAPDVVNTLMVATGAPSTDVPDSLSNLFDAFDTNPIDEDANGDGDVYDETERGGDGFVEAADVIVTLKRATMVPEYPYIRRVDNEYPFSTRPDVNRHMANRDGPDTLYFGEAEGAPGTIAQVAIWLKHNSETPLTGLVSGFGAFLEEGEYSPEEALSFEPGDGIDMFQANDGNDFVSVLLTDIPEQAEGSTVLLGHLEVEIPEDMETGLSLTLTAGSASGSGPEYEFIIVDGLTGVITTMLQSNVITYIAGWNLLGLPLEVEDASYSNLFPES</sequence>
<feature type="non-terminal residue" evidence="1">
    <location>
        <position position="858"/>
    </location>
</feature>
<feature type="non-terminal residue" evidence="1">
    <location>
        <position position="1"/>
    </location>
</feature>
<reference evidence="1" key="1">
    <citation type="submission" date="2018-05" db="EMBL/GenBank/DDBJ databases">
        <authorList>
            <person name="Lanie J.A."/>
            <person name="Ng W.-L."/>
            <person name="Kazmierczak K.M."/>
            <person name="Andrzejewski T.M."/>
            <person name="Davidsen T.M."/>
            <person name="Wayne K.J."/>
            <person name="Tettelin H."/>
            <person name="Glass J.I."/>
            <person name="Rusch D."/>
            <person name="Podicherti R."/>
            <person name="Tsui H.-C.T."/>
            <person name="Winkler M.E."/>
        </authorList>
    </citation>
    <scope>NUCLEOTIDE SEQUENCE</scope>
</reference>
<gene>
    <name evidence="1" type="ORF">METZ01_LOCUS142487</name>
</gene>
<accession>A0A381ZLK2</accession>
<dbReference type="EMBL" id="UINC01021644">
    <property type="protein sequence ID" value="SVA89633.1"/>
    <property type="molecule type" value="Genomic_DNA"/>
</dbReference>
<protein>
    <submittedName>
        <fullName evidence="1">Uncharacterized protein</fullName>
    </submittedName>
</protein>
<dbReference type="AlphaFoldDB" id="A0A381ZLK2"/>